<accession>A0A2D4H6T3</accession>
<dbReference type="SMART" id="SM00459">
    <property type="entry name" value="Sorb"/>
    <property type="match status" value="1"/>
</dbReference>
<sequence>MVVDSCGSGMLRPPNGLPPADQRFQDAGEHPSFASRGSSFASLPHHSRAGVSMEALGLRLDDFIPSHLQKSPSIRSRSLTSPRATSTPQSKWNAKYYRVPVIHNCGSNTLNFEFHDTTPRRVYNGISQPWKTTQQSSANNWYPTWPAKEIRPLKTEPAHSPYLTGSVNYPTVNGVAQPSWSATWTKDGKRKEKRWVKYDGIGPVDESGMPLASRSSVDSPRDWYRSMFQQIHSKLPDPDPPELIKKNPPSLMTSSISSCQKNGLDWRNWETADATSNEPRSIFDYEPGKSSILENPTLARKPFTPSSARCPSPSLPIEALQQHRILPLQRVIARFESWRRKPT</sequence>
<feature type="region of interest" description="Disordered" evidence="3">
    <location>
        <begin position="1"/>
        <end position="41"/>
    </location>
</feature>
<proteinExistence type="predicted"/>
<dbReference type="InterPro" id="IPR003127">
    <property type="entry name" value="SoHo_dom"/>
</dbReference>
<keyword evidence="2" id="KW-0965">Cell junction</keyword>
<dbReference type="GO" id="GO:0070161">
    <property type="term" value="C:anchoring junction"/>
    <property type="evidence" value="ECO:0007669"/>
    <property type="project" value="UniProtKB-SubCell"/>
</dbReference>
<evidence type="ECO:0000313" key="5">
    <source>
        <dbReference type="EMBL" id="LAA67663.1"/>
    </source>
</evidence>
<dbReference type="EMBL" id="IACK01009458">
    <property type="protein sequence ID" value="LAA67663.1"/>
    <property type="molecule type" value="Transcribed_RNA"/>
</dbReference>
<organism evidence="5">
    <name type="scientific">Micrurus lemniscatus lemniscatus</name>
    <dbReference type="NCBI Taxonomy" id="129467"/>
    <lineage>
        <taxon>Eukaryota</taxon>
        <taxon>Metazoa</taxon>
        <taxon>Chordata</taxon>
        <taxon>Craniata</taxon>
        <taxon>Vertebrata</taxon>
        <taxon>Euteleostomi</taxon>
        <taxon>Lepidosauria</taxon>
        <taxon>Squamata</taxon>
        <taxon>Bifurcata</taxon>
        <taxon>Unidentata</taxon>
        <taxon>Episquamata</taxon>
        <taxon>Toxicofera</taxon>
        <taxon>Serpentes</taxon>
        <taxon>Colubroidea</taxon>
        <taxon>Elapidae</taxon>
        <taxon>Elapinae</taxon>
        <taxon>Micrurus</taxon>
    </lineage>
</organism>
<reference evidence="5" key="2">
    <citation type="submission" date="2017-11" db="EMBL/GenBank/DDBJ databases">
        <title>Coralsnake Venomics: Analyses of Venom Gland Transcriptomes and Proteomes of Six Brazilian Taxa.</title>
        <authorList>
            <person name="Aird S.D."/>
            <person name="Jorge da Silva N."/>
            <person name="Qiu L."/>
            <person name="Villar-Briones A."/>
            <person name="Aparecida-Saddi V."/>
            <person name="Campos-Telles M.P."/>
            <person name="Grau M."/>
            <person name="Mikheyev A.S."/>
        </authorList>
    </citation>
    <scope>NUCLEOTIDE SEQUENCE</scope>
    <source>
        <tissue evidence="5">Venom_gland</tissue>
    </source>
</reference>
<dbReference type="PROSITE" id="PS50831">
    <property type="entry name" value="SOHO"/>
    <property type="match status" value="1"/>
</dbReference>
<evidence type="ECO:0000256" key="2">
    <source>
        <dbReference type="ARBA" id="ARBA00022949"/>
    </source>
</evidence>
<dbReference type="Pfam" id="PF02208">
    <property type="entry name" value="Sorb"/>
    <property type="match status" value="1"/>
</dbReference>
<comment type="subcellular location">
    <subcellularLocation>
        <location evidence="1">Cell junction</location>
    </subcellularLocation>
</comment>
<reference evidence="5" key="1">
    <citation type="submission" date="2017-07" db="EMBL/GenBank/DDBJ databases">
        <authorList>
            <person name="Mikheyev A."/>
            <person name="Grau M."/>
        </authorList>
    </citation>
    <scope>NUCLEOTIDE SEQUENCE</scope>
    <source>
        <tissue evidence="5">Venom_gland</tissue>
    </source>
</reference>
<dbReference type="AlphaFoldDB" id="A0A2D4H6T3"/>
<protein>
    <recommendedName>
        <fullName evidence="4">SoHo domain-containing protein</fullName>
    </recommendedName>
</protein>
<name>A0A2D4H6T3_MICLE</name>
<evidence type="ECO:0000256" key="3">
    <source>
        <dbReference type="SAM" id="MobiDB-lite"/>
    </source>
</evidence>
<evidence type="ECO:0000256" key="1">
    <source>
        <dbReference type="ARBA" id="ARBA00004282"/>
    </source>
</evidence>
<evidence type="ECO:0000259" key="4">
    <source>
        <dbReference type="PROSITE" id="PS50831"/>
    </source>
</evidence>
<feature type="domain" description="SoHo" evidence="4">
    <location>
        <begin position="192"/>
        <end position="261"/>
    </location>
</feature>